<keyword evidence="5 6" id="KW-0472">Membrane</keyword>
<name>A0A1B6CSZ3_9HEMI</name>
<dbReference type="AlphaFoldDB" id="A0A1B6CSZ3"/>
<accession>A0A1B6CSZ3</accession>
<organism evidence="7">
    <name type="scientific">Clastoptera arizonana</name>
    <name type="common">Arizona spittle bug</name>
    <dbReference type="NCBI Taxonomy" id="38151"/>
    <lineage>
        <taxon>Eukaryota</taxon>
        <taxon>Metazoa</taxon>
        <taxon>Ecdysozoa</taxon>
        <taxon>Arthropoda</taxon>
        <taxon>Hexapoda</taxon>
        <taxon>Insecta</taxon>
        <taxon>Pterygota</taxon>
        <taxon>Neoptera</taxon>
        <taxon>Paraneoptera</taxon>
        <taxon>Hemiptera</taxon>
        <taxon>Auchenorrhyncha</taxon>
        <taxon>Cercopoidea</taxon>
        <taxon>Clastopteridae</taxon>
        <taxon>Clastoptera</taxon>
    </lineage>
</organism>
<keyword evidence="3 6" id="KW-0812">Transmembrane</keyword>
<proteinExistence type="inferred from homology"/>
<dbReference type="InterPro" id="IPR019334">
    <property type="entry name" value="TMEM170A/B/YPR153W-like"/>
</dbReference>
<feature type="transmembrane region" description="Helical" evidence="6">
    <location>
        <begin position="75"/>
        <end position="99"/>
    </location>
</feature>
<dbReference type="Pfam" id="PF10190">
    <property type="entry name" value="Tmemb_170"/>
    <property type="match status" value="1"/>
</dbReference>
<comment type="similarity">
    <text evidence="2">Belongs to the TMEM170 family.</text>
</comment>
<dbReference type="PANTHER" id="PTHR22779:SF6">
    <property type="entry name" value="SD17342P"/>
    <property type="match status" value="1"/>
</dbReference>
<dbReference type="PANTHER" id="PTHR22779">
    <property type="entry name" value="SD17342P"/>
    <property type="match status" value="1"/>
</dbReference>
<feature type="transmembrane region" description="Helical" evidence="6">
    <location>
        <begin position="111"/>
        <end position="132"/>
    </location>
</feature>
<comment type="subcellular location">
    <subcellularLocation>
        <location evidence="1">Membrane</location>
        <topology evidence="1">Multi-pass membrane protein</topology>
    </subcellularLocation>
</comment>
<dbReference type="EMBL" id="GEDC01020754">
    <property type="protein sequence ID" value="JAS16544.1"/>
    <property type="molecule type" value="Transcribed_RNA"/>
</dbReference>
<evidence type="ECO:0000256" key="1">
    <source>
        <dbReference type="ARBA" id="ARBA00004141"/>
    </source>
</evidence>
<evidence type="ECO:0000256" key="3">
    <source>
        <dbReference type="ARBA" id="ARBA00022692"/>
    </source>
</evidence>
<gene>
    <name evidence="7" type="ORF">g.43011</name>
</gene>
<evidence type="ECO:0000256" key="2">
    <source>
        <dbReference type="ARBA" id="ARBA00006325"/>
    </source>
</evidence>
<sequence length="134" mass="14671">MTNENDRGLYRTVIDTIVKVIGMTQEKPYLTTFPDMLCNVFLWALFSSIVVHAIAAVIAFATLRKHHFGKFFPIIILVMGTLAPITSGLVSSAAISFVYRASSLKMLPVYALFWGVGQTVLAAAVGFTRILATL</sequence>
<feature type="transmembrane region" description="Helical" evidence="6">
    <location>
        <begin position="40"/>
        <end position="63"/>
    </location>
</feature>
<evidence type="ECO:0000313" key="7">
    <source>
        <dbReference type="EMBL" id="JAS16544.1"/>
    </source>
</evidence>
<reference evidence="7" key="1">
    <citation type="submission" date="2015-12" db="EMBL/GenBank/DDBJ databases">
        <title>De novo transcriptome assembly of four potential Pierce s Disease insect vectors from Arizona vineyards.</title>
        <authorList>
            <person name="Tassone E.E."/>
        </authorList>
    </citation>
    <scope>NUCLEOTIDE SEQUENCE</scope>
</reference>
<evidence type="ECO:0000256" key="6">
    <source>
        <dbReference type="SAM" id="Phobius"/>
    </source>
</evidence>
<keyword evidence="4 6" id="KW-1133">Transmembrane helix</keyword>
<evidence type="ECO:0008006" key="8">
    <source>
        <dbReference type="Google" id="ProtNLM"/>
    </source>
</evidence>
<evidence type="ECO:0000256" key="5">
    <source>
        <dbReference type="ARBA" id="ARBA00023136"/>
    </source>
</evidence>
<protein>
    <recommendedName>
        <fullName evidence="8">Transmembrane protein 170A</fullName>
    </recommendedName>
</protein>
<evidence type="ECO:0000256" key="4">
    <source>
        <dbReference type="ARBA" id="ARBA00022989"/>
    </source>
</evidence>
<dbReference type="GO" id="GO:0016020">
    <property type="term" value="C:membrane"/>
    <property type="evidence" value="ECO:0007669"/>
    <property type="project" value="UniProtKB-SubCell"/>
</dbReference>